<dbReference type="Gene3D" id="3.40.50.2300">
    <property type="match status" value="1"/>
</dbReference>
<dbReference type="Proteomes" id="UP000295788">
    <property type="component" value="Unassembled WGS sequence"/>
</dbReference>
<dbReference type="SMART" id="SM00448">
    <property type="entry name" value="REC"/>
    <property type="match status" value="1"/>
</dbReference>
<keyword evidence="2" id="KW-0067">ATP-binding</keyword>
<dbReference type="InterPro" id="IPR003593">
    <property type="entry name" value="AAA+_ATPase"/>
</dbReference>
<dbReference type="Pfam" id="PF10609">
    <property type="entry name" value="ParA"/>
    <property type="match status" value="1"/>
</dbReference>
<dbReference type="SUPFAM" id="SSF52540">
    <property type="entry name" value="P-loop containing nucleoside triphosphate hydrolases"/>
    <property type="match status" value="1"/>
</dbReference>
<keyword evidence="6" id="KW-1185">Reference proteome</keyword>
<comment type="caution">
    <text evidence="5">The sequence shown here is derived from an EMBL/GenBank/DDBJ whole genome shotgun (WGS) entry which is preliminary data.</text>
</comment>
<dbReference type="OrthoDB" id="9794577at2"/>
<dbReference type="AlphaFoldDB" id="A0A4V2USZ0"/>
<dbReference type="InterPro" id="IPR027417">
    <property type="entry name" value="P-loop_NTPase"/>
</dbReference>
<feature type="domain" description="Response regulatory" evidence="4">
    <location>
        <begin position="6"/>
        <end position="122"/>
    </location>
</feature>
<dbReference type="SMART" id="SM00382">
    <property type="entry name" value="AAA"/>
    <property type="match status" value="1"/>
</dbReference>
<reference evidence="5 6" key="1">
    <citation type="submission" date="2019-03" db="EMBL/GenBank/DDBJ databases">
        <title>Genomic Encyclopedia of Type Strains, Phase IV (KMG-IV): sequencing the most valuable type-strain genomes for metagenomic binning, comparative biology and taxonomic classification.</title>
        <authorList>
            <person name="Goeker M."/>
        </authorList>
    </citation>
    <scope>NUCLEOTIDE SEQUENCE [LARGE SCALE GENOMIC DNA]</scope>
    <source>
        <strain evidence="5 6">DSM 23802</strain>
    </source>
</reference>
<evidence type="ECO:0000256" key="1">
    <source>
        <dbReference type="ARBA" id="ARBA00022741"/>
    </source>
</evidence>
<dbReference type="EMBL" id="SMAB01000005">
    <property type="protein sequence ID" value="TCS83334.1"/>
    <property type="molecule type" value="Genomic_DNA"/>
</dbReference>
<dbReference type="PANTHER" id="PTHR43384:SF13">
    <property type="entry name" value="SLR0110 PROTEIN"/>
    <property type="match status" value="1"/>
</dbReference>
<protein>
    <submittedName>
        <fullName evidence="5">Pilus assembly protein CpaE</fullName>
    </submittedName>
</protein>
<dbReference type="GO" id="GO:0051782">
    <property type="term" value="P:negative regulation of cell division"/>
    <property type="evidence" value="ECO:0007669"/>
    <property type="project" value="TreeGrafter"/>
</dbReference>
<evidence type="ECO:0000313" key="5">
    <source>
        <dbReference type="EMBL" id="TCS83334.1"/>
    </source>
</evidence>
<feature type="modified residue" description="4-aspartylphosphate" evidence="3">
    <location>
        <position position="57"/>
    </location>
</feature>
<keyword evidence="3" id="KW-0597">Phosphoprotein</keyword>
<dbReference type="CDD" id="cd17535">
    <property type="entry name" value="REC_NarL-like"/>
    <property type="match status" value="1"/>
</dbReference>
<dbReference type="GO" id="GO:0005829">
    <property type="term" value="C:cytosol"/>
    <property type="evidence" value="ECO:0007669"/>
    <property type="project" value="TreeGrafter"/>
</dbReference>
<dbReference type="InterPro" id="IPR001789">
    <property type="entry name" value="Sig_transdc_resp-reg_receiver"/>
</dbReference>
<gene>
    <name evidence="5" type="ORF">EDD72_10574</name>
</gene>
<accession>A0A4V2USZ0</accession>
<sequence length="403" mass="45643">MTDWIRVLIVDDIEETRMNLRKALSFESRIDVVAEAENGFQAIDFACKYKPDIILMDINMPDMDGIQATERISLKCPSANVIVISVQREQDYLRKAMLAGAKEFLIKPFSPDELIQAVITVYEKNKQRAVQVYAHQILEQGYVQSPKIITVFSGKGGVGKSLIAANLAAGLNQRNKKVVVLDLDLMFGDIAAMFNLKVKETIYHVVQEIERLDAESLLSYLYETNSGVRVLAAPLRPEQSEVVTGKHVEKILRLLKETHDYVIVDTPAQLTDPVLALDSSNLTLLVNTLNIPVFRHNRTVLEVMDAVNYPTDRVRLIINRADLDTGIKPKDIKTALGMEPYSLLPEDKYADLSINRGEPLIEMKPGSKWAKQMNKLIEMISAEDERSKSESWLSRFVWKKKRK</sequence>
<dbReference type="Pfam" id="PF00072">
    <property type="entry name" value="Response_reg"/>
    <property type="match status" value="1"/>
</dbReference>
<dbReference type="RefSeq" id="WP_132767768.1">
    <property type="nucleotide sequence ID" value="NZ_SMAB01000005.1"/>
</dbReference>
<dbReference type="GO" id="GO:0016887">
    <property type="term" value="F:ATP hydrolysis activity"/>
    <property type="evidence" value="ECO:0007669"/>
    <property type="project" value="TreeGrafter"/>
</dbReference>
<dbReference type="PANTHER" id="PTHR43384">
    <property type="entry name" value="SEPTUM SITE-DETERMINING PROTEIN MIND HOMOLOG, CHLOROPLASTIC-RELATED"/>
    <property type="match status" value="1"/>
</dbReference>
<evidence type="ECO:0000313" key="6">
    <source>
        <dbReference type="Proteomes" id="UP000295788"/>
    </source>
</evidence>
<dbReference type="InterPro" id="IPR033756">
    <property type="entry name" value="YlxH/NBP35"/>
</dbReference>
<evidence type="ECO:0000256" key="2">
    <source>
        <dbReference type="ARBA" id="ARBA00022840"/>
    </source>
</evidence>
<dbReference type="Gene3D" id="3.40.50.300">
    <property type="entry name" value="P-loop containing nucleotide triphosphate hydrolases"/>
    <property type="match status" value="1"/>
</dbReference>
<dbReference type="SUPFAM" id="SSF52172">
    <property type="entry name" value="CheY-like"/>
    <property type="match status" value="1"/>
</dbReference>
<proteinExistence type="predicted"/>
<dbReference type="GO" id="GO:0009898">
    <property type="term" value="C:cytoplasmic side of plasma membrane"/>
    <property type="evidence" value="ECO:0007669"/>
    <property type="project" value="TreeGrafter"/>
</dbReference>
<dbReference type="GO" id="GO:0005524">
    <property type="term" value="F:ATP binding"/>
    <property type="evidence" value="ECO:0007669"/>
    <property type="project" value="UniProtKB-KW"/>
</dbReference>
<dbReference type="GO" id="GO:0000160">
    <property type="term" value="P:phosphorelay signal transduction system"/>
    <property type="evidence" value="ECO:0007669"/>
    <property type="project" value="InterPro"/>
</dbReference>
<name>A0A4V2USZ0_9BACI</name>
<dbReference type="InterPro" id="IPR058245">
    <property type="entry name" value="NreC/VraR/RcsB-like_REC"/>
</dbReference>
<dbReference type="InterPro" id="IPR050625">
    <property type="entry name" value="ParA/MinD_ATPase"/>
</dbReference>
<dbReference type="PROSITE" id="PS50110">
    <property type="entry name" value="RESPONSE_REGULATORY"/>
    <property type="match status" value="1"/>
</dbReference>
<keyword evidence="1" id="KW-0547">Nucleotide-binding</keyword>
<evidence type="ECO:0000259" key="4">
    <source>
        <dbReference type="PROSITE" id="PS50110"/>
    </source>
</evidence>
<organism evidence="5 6">
    <name type="scientific">Tepidibacillus fermentans</name>
    <dbReference type="NCBI Taxonomy" id="1281767"/>
    <lineage>
        <taxon>Bacteria</taxon>
        <taxon>Bacillati</taxon>
        <taxon>Bacillota</taxon>
        <taxon>Bacilli</taxon>
        <taxon>Bacillales</taxon>
        <taxon>Bacillaceae</taxon>
        <taxon>Tepidibacillus</taxon>
    </lineage>
</organism>
<evidence type="ECO:0000256" key="3">
    <source>
        <dbReference type="PROSITE-ProRule" id="PRU00169"/>
    </source>
</evidence>
<dbReference type="InterPro" id="IPR011006">
    <property type="entry name" value="CheY-like_superfamily"/>
</dbReference>